<comment type="caution">
    <text evidence="9">The sequence shown here is derived from an EMBL/GenBank/DDBJ whole genome shotgun (WGS) entry which is preliminary data.</text>
</comment>
<dbReference type="SUPFAM" id="SSF53271">
    <property type="entry name" value="PRTase-like"/>
    <property type="match status" value="1"/>
</dbReference>
<evidence type="ECO:0000256" key="3">
    <source>
        <dbReference type="ARBA" id="ARBA00011941"/>
    </source>
</evidence>
<protein>
    <recommendedName>
        <fullName evidence="3">amidophosphoribosyltransferase</fullName>
        <ecNumber evidence="3">2.4.2.14</ecNumber>
    </recommendedName>
</protein>
<proteinExistence type="inferred from homology"/>
<evidence type="ECO:0000256" key="1">
    <source>
        <dbReference type="ARBA" id="ARBA00005209"/>
    </source>
</evidence>
<keyword evidence="5" id="KW-0808">Transferase</keyword>
<dbReference type="NCBIfam" id="TIGR01134">
    <property type="entry name" value="purF"/>
    <property type="match status" value="1"/>
</dbReference>
<gene>
    <name evidence="9" type="ORF">LCGC14_0899630</name>
</gene>
<dbReference type="InterPro" id="IPR029055">
    <property type="entry name" value="Ntn_hydrolases_N"/>
</dbReference>
<dbReference type="InterPro" id="IPR005854">
    <property type="entry name" value="PurF"/>
</dbReference>
<dbReference type="Gene3D" id="3.40.50.2020">
    <property type="match status" value="1"/>
</dbReference>
<dbReference type="SUPFAM" id="SSF56235">
    <property type="entry name" value="N-terminal nucleophile aminohydrolases (Ntn hydrolases)"/>
    <property type="match status" value="1"/>
</dbReference>
<dbReference type="GO" id="GO:0006189">
    <property type="term" value="P:'de novo' IMP biosynthetic process"/>
    <property type="evidence" value="ECO:0007669"/>
    <property type="project" value="UniProtKB-UniPathway"/>
</dbReference>
<reference evidence="9" key="1">
    <citation type="journal article" date="2015" name="Nature">
        <title>Complex archaea that bridge the gap between prokaryotes and eukaryotes.</title>
        <authorList>
            <person name="Spang A."/>
            <person name="Saw J.H."/>
            <person name="Jorgensen S.L."/>
            <person name="Zaremba-Niedzwiedzka K."/>
            <person name="Martijn J."/>
            <person name="Lind A.E."/>
            <person name="van Eijk R."/>
            <person name="Schleper C."/>
            <person name="Guy L."/>
            <person name="Ettema T.J."/>
        </authorList>
    </citation>
    <scope>NUCLEOTIDE SEQUENCE</scope>
</reference>
<dbReference type="HAMAP" id="MF_01931">
    <property type="entry name" value="PurF"/>
    <property type="match status" value="1"/>
</dbReference>
<evidence type="ECO:0000259" key="8">
    <source>
        <dbReference type="PROSITE" id="PS51278"/>
    </source>
</evidence>
<dbReference type="GO" id="GO:0009113">
    <property type="term" value="P:purine nucleobase biosynthetic process"/>
    <property type="evidence" value="ECO:0007669"/>
    <property type="project" value="InterPro"/>
</dbReference>
<keyword evidence="7" id="KW-0315">Glutamine amidotransferase</keyword>
<evidence type="ECO:0000256" key="5">
    <source>
        <dbReference type="ARBA" id="ARBA00022679"/>
    </source>
</evidence>
<dbReference type="CDD" id="cd06223">
    <property type="entry name" value="PRTases_typeI"/>
    <property type="match status" value="1"/>
</dbReference>
<name>A0A0F9NWR8_9ZZZZ</name>
<accession>A0A0F9NWR8</accession>
<evidence type="ECO:0000256" key="4">
    <source>
        <dbReference type="ARBA" id="ARBA00022676"/>
    </source>
</evidence>
<dbReference type="UniPathway" id="UPA00074">
    <property type="reaction ID" value="UER00124"/>
</dbReference>
<sequence>MFSTKKKNRMHEKPKEHCAIFGVTSNDIGFSVSKLLYQGLLALQHRGQESAGISVLKTGGKISTYKKNGLVSKVLQNKVISRFWGNIGIGHNRYATTGALGYKSTDYLQPFHFKNNEIEFSLAFNGTIANFNDIKKKMDEMGHVFTTDTDTEVMAHLIGSIALGTEDWPEILKITSKLMDGSYSLILLTEEGDIYAMRDPLGFKPLCLGEIKNSRRNLYFVASESCAIDAVEGNFLRDVKPGEIVHLSHQIDIHSELIIKSSRTALCQFEFVYFARPDSVIDGVSVAEARLRLGINLAKKDPILKISEIRDNAIVVPVPDSGRSVAVGYATEARLPYAEGLMKNRYIWRTFIIPGQKRRKAAVREKLNPIRSVIKGKDVILLDDSIVRGTTTQQIVKLLKEKGGAKRVHMRVSCPPIISPCYMGIDFPTTEELIGGRFKNIYGEKFIEEIKKEIDADSILYQTKTDLSEALLKTENQLCMACLTGIYPLKSVEKLVEMEKSILKSRRITCK</sequence>
<dbReference type="EMBL" id="LAZR01002922">
    <property type="protein sequence ID" value="KKN23965.1"/>
    <property type="molecule type" value="Genomic_DNA"/>
</dbReference>
<organism evidence="9">
    <name type="scientific">marine sediment metagenome</name>
    <dbReference type="NCBI Taxonomy" id="412755"/>
    <lineage>
        <taxon>unclassified sequences</taxon>
        <taxon>metagenomes</taxon>
        <taxon>ecological metagenomes</taxon>
    </lineage>
</organism>
<comment type="similarity">
    <text evidence="2">In the C-terminal section; belongs to the purine/pyrimidine phosphoribosyltransferase family.</text>
</comment>
<dbReference type="InterPro" id="IPR017932">
    <property type="entry name" value="GATase_2_dom"/>
</dbReference>
<dbReference type="Pfam" id="PF13537">
    <property type="entry name" value="GATase_7"/>
    <property type="match status" value="1"/>
</dbReference>
<dbReference type="PROSITE" id="PS51278">
    <property type="entry name" value="GATASE_TYPE_2"/>
    <property type="match status" value="1"/>
</dbReference>
<keyword evidence="6" id="KW-0658">Purine biosynthesis</keyword>
<dbReference type="GO" id="GO:0004044">
    <property type="term" value="F:amidophosphoribosyltransferase activity"/>
    <property type="evidence" value="ECO:0007669"/>
    <property type="project" value="UniProtKB-EC"/>
</dbReference>
<dbReference type="InterPro" id="IPR029057">
    <property type="entry name" value="PRTase-like"/>
</dbReference>
<dbReference type="AlphaFoldDB" id="A0A0F9NWR8"/>
<evidence type="ECO:0000313" key="9">
    <source>
        <dbReference type="EMBL" id="KKN23965.1"/>
    </source>
</evidence>
<keyword evidence="4" id="KW-0328">Glycosyltransferase</keyword>
<feature type="domain" description="Glutamine amidotransferase type-2" evidence="8">
    <location>
        <begin position="18"/>
        <end position="250"/>
    </location>
</feature>
<dbReference type="PANTHER" id="PTHR11907">
    <property type="entry name" value="AMIDOPHOSPHORIBOSYLTRANSFERASE"/>
    <property type="match status" value="1"/>
</dbReference>
<evidence type="ECO:0000256" key="2">
    <source>
        <dbReference type="ARBA" id="ARBA00010138"/>
    </source>
</evidence>
<dbReference type="Gene3D" id="3.60.20.10">
    <property type="entry name" value="Glutamine Phosphoribosylpyrophosphate, subunit 1, domain 1"/>
    <property type="match status" value="1"/>
</dbReference>
<evidence type="ECO:0000256" key="6">
    <source>
        <dbReference type="ARBA" id="ARBA00022755"/>
    </source>
</evidence>
<comment type="pathway">
    <text evidence="1">Purine metabolism; IMP biosynthesis via de novo pathway; N(1)-(5-phospho-D-ribosyl)glycinamide from 5-phospho-alpha-D-ribose 1-diphosphate: step 1/2.</text>
</comment>
<dbReference type="PIRSF" id="PIRSF000485">
    <property type="entry name" value="Amd_phspho_trans"/>
    <property type="match status" value="1"/>
</dbReference>
<dbReference type="InterPro" id="IPR000836">
    <property type="entry name" value="PRTase_dom"/>
</dbReference>
<evidence type="ECO:0000256" key="7">
    <source>
        <dbReference type="ARBA" id="ARBA00022962"/>
    </source>
</evidence>
<dbReference type="EC" id="2.4.2.14" evidence="3"/>